<keyword evidence="2" id="KW-1185">Reference proteome</keyword>
<dbReference type="EMBL" id="LN724120">
    <property type="protein sequence ID" value="CEP10417.1"/>
    <property type="molecule type" value="Genomic_DNA"/>
</dbReference>
<proteinExistence type="predicted"/>
<evidence type="ECO:0000313" key="2">
    <source>
        <dbReference type="Proteomes" id="UP000054107"/>
    </source>
</evidence>
<dbReference type="OrthoDB" id="2285959at2759"/>
<name>A0A0B7MZ80_9FUNG</name>
<sequence>MKNIRDNAAILIESKKLAKTDVVVNGIDYIGDTGYLYEFVGFEDVIVVLPTSKLNTSHNLATLHSFGSTLNSLYYLERSDKDGKCKELLKYDLIDVFDTIDGGKDDLVENEETNIFYATRPKKSKSNEPADEDD</sequence>
<organism evidence="1 2">
    <name type="scientific">Parasitella parasitica</name>
    <dbReference type="NCBI Taxonomy" id="35722"/>
    <lineage>
        <taxon>Eukaryota</taxon>
        <taxon>Fungi</taxon>
        <taxon>Fungi incertae sedis</taxon>
        <taxon>Mucoromycota</taxon>
        <taxon>Mucoromycotina</taxon>
        <taxon>Mucoromycetes</taxon>
        <taxon>Mucorales</taxon>
        <taxon>Mucorineae</taxon>
        <taxon>Mucoraceae</taxon>
        <taxon>Parasitella</taxon>
    </lineage>
</organism>
<reference evidence="1 2" key="1">
    <citation type="submission" date="2014-09" db="EMBL/GenBank/DDBJ databases">
        <authorList>
            <person name="Ellenberger Sabrina"/>
        </authorList>
    </citation>
    <scope>NUCLEOTIDE SEQUENCE [LARGE SCALE GENOMIC DNA]</scope>
    <source>
        <strain evidence="1 2">CBS 412.66</strain>
    </source>
</reference>
<dbReference type="AlphaFoldDB" id="A0A0B7MZ80"/>
<protein>
    <submittedName>
        <fullName evidence="1">Uncharacterized protein</fullName>
    </submittedName>
</protein>
<accession>A0A0B7MZ80</accession>
<gene>
    <name evidence="1" type="primary">PARPA_04099.1 scaffold 11792</name>
</gene>
<evidence type="ECO:0000313" key="1">
    <source>
        <dbReference type="EMBL" id="CEP10417.1"/>
    </source>
</evidence>
<dbReference type="Proteomes" id="UP000054107">
    <property type="component" value="Unassembled WGS sequence"/>
</dbReference>